<comment type="caution">
    <text evidence="2">The sequence shown here is derived from an EMBL/GenBank/DDBJ whole genome shotgun (WGS) entry which is preliminary data.</text>
</comment>
<evidence type="ECO:0000313" key="2">
    <source>
        <dbReference type="EMBL" id="GAA4758181.1"/>
    </source>
</evidence>
<evidence type="ECO:0000313" key="3">
    <source>
        <dbReference type="Proteomes" id="UP001500822"/>
    </source>
</evidence>
<dbReference type="EMBL" id="BAABIE010000021">
    <property type="protein sequence ID" value="GAA4758181.1"/>
    <property type="molecule type" value="Genomic_DNA"/>
</dbReference>
<feature type="region of interest" description="Disordered" evidence="1">
    <location>
        <begin position="139"/>
        <end position="165"/>
    </location>
</feature>
<sequence>MSNYHVGATTDTGERLDDLSGVHFSTPDRTIRCSTGNNGSGALVCAGDRIDGRTTPPPNSPAGCEWNRNLAVLNSESVAAGGCANLYPVLFRSHILEFGSTIVAGGFSCLSDVDGLYCLESDSNAGFALTSDGYAEIHGDDRAPSELLGESARNSQRSTAPTPTR</sequence>
<feature type="compositionally biased region" description="Polar residues" evidence="1">
    <location>
        <begin position="152"/>
        <end position="165"/>
    </location>
</feature>
<protein>
    <submittedName>
        <fullName evidence="2">Uncharacterized protein</fullName>
    </submittedName>
</protein>
<name>A0ABP8ZJC4_9ACTN</name>
<accession>A0ABP8ZJC4</accession>
<organism evidence="2 3">
    <name type="scientific">Gordonia alkaliphila</name>
    <dbReference type="NCBI Taxonomy" id="1053547"/>
    <lineage>
        <taxon>Bacteria</taxon>
        <taxon>Bacillati</taxon>
        <taxon>Actinomycetota</taxon>
        <taxon>Actinomycetes</taxon>
        <taxon>Mycobacteriales</taxon>
        <taxon>Gordoniaceae</taxon>
        <taxon>Gordonia</taxon>
    </lineage>
</organism>
<evidence type="ECO:0000256" key="1">
    <source>
        <dbReference type="SAM" id="MobiDB-lite"/>
    </source>
</evidence>
<keyword evidence="3" id="KW-1185">Reference proteome</keyword>
<dbReference type="Proteomes" id="UP001500822">
    <property type="component" value="Unassembled WGS sequence"/>
</dbReference>
<gene>
    <name evidence="2" type="ORF">GCM10023217_33210</name>
</gene>
<proteinExistence type="predicted"/>
<reference evidence="3" key="1">
    <citation type="journal article" date="2019" name="Int. J. Syst. Evol. Microbiol.">
        <title>The Global Catalogue of Microorganisms (GCM) 10K type strain sequencing project: providing services to taxonomists for standard genome sequencing and annotation.</title>
        <authorList>
            <consortium name="The Broad Institute Genomics Platform"/>
            <consortium name="The Broad Institute Genome Sequencing Center for Infectious Disease"/>
            <person name="Wu L."/>
            <person name="Ma J."/>
        </authorList>
    </citation>
    <scope>NUCLEOTIDE SEQUENCE [LARGE SCALE GENOMIC DNA]</scope>
    <source>
        <strain evidence="3">JCM 18077</strain>
    </source>
</reference>